<dbReference type="InterPro" id="IPR035940">
    <property type="entry name" value="CAP_sf"/>
</dbReference>
<dbReference type="Pfam" id="PF00188">
    <property type="entry name" value="CAP"/>
    <property type="match status" value="1"/>
</dbReference>
<dbReference type="InterPro" id="IPR018244">
    <property type="entry name" value="Allrgn_V5/Tpx1_CS"/>
</dbReference>
<dbReference type="AlphaFoldDB" id="A0A1W2G6U8"/>
<evidence type="ECO:0000313" key="3">
    <source>
        <dbReference type="Proteomes" id="UP000192472"/>
    </source>
</evidence>
<dbReference type="OrthoDB" id="9794228at2"/>
<dbReference type="PROSITE" id="PS51257">
    <property type="entry name" value="PROKAR_LIPOPROTEIN"/>
    <property type="match status" value="1"/>
</dbReference>
<protein>
    <submittedName>
        <fullName evidence="2">Pathogenesis-related protein 1</fullName>
    </submittedName>
</protein>
<accession>A0A1W2G6U8</accession>
<dbReference type="GO" id="GO:0005576">
    <property type="term" value="C:extracellular region"/>
    <property type="evidence" value="ECO:0007669"/>
    <property type="project" value="InterPro"/>
</dbReference>
<dbReference type="PRINTS" id="PR00837">
    <property type="entry name" value="V5TPXLIKE"/>
</dbReference>
<gene>
    <name evidence="2" type="ORF">SAMN04488029_0418</name>
</gene>
<dbReference type="CDD" id="cd05381">
    <property type="entry name" value="CAP_PR-1"/>
    <property type="match status" value="1"/>
</dbReference>
<dbReference type="InterPro" id="IPR001283">
    <property type="entry name" value="CRISP-related"/>
</dbReference>
<dbReference type="SMART" id="SM00198">
    <property type="entry name" value="SCP"/>
    <property type="match status" value="1"/>
</dbReference>
<dbReference type="PANTHER" id="PTHR10334">
    <property type="entry name" value="CYSTEINE-RICH SECRETORY PROTEIN-RELATED"/>
    <property type="match status" value="1"/>
</dbReference>
<keyword evidence="3" id="KW-1185">Reference proteome</keyword>
<dbReference type="SUPFAM" id="SSF55797">
    <property type="entry name" value="PR-1-like"/>
    <property type="match status" value="1"/>
</dbReference>
<evidence type="ECO:0000313" key="2">
    <source>
        <dbReference type="EMBL" id="SMD32078.1"/>
    </source>
</evidence>
<organism evidence="2 3">
    <name type="scientific">Reichenbachiella faecimaris</name>
    <dbReference type="NCBI Taxonomy" id="692418"/>
    <lineage>
        <taxon>Bacteria</taxon>
        <taxon>Pseudomonadati</taxon>
        <taxon>Bacteroidota</taxon>
        <taxon>Cytophagia</taxon>
        <taxon>Cytophagales</taxon>
        <taxon>Reichenbachiellaceae</taxon>
        <taxon>Reichenbachiella</taxon>
    </lineage>
</organism>
<dbReference type="STRING" id="692418.SAMN04488029_0418"/>
<proteinExistence type="predicted"/>
<reference evidence="2 3" key="1">
    <citation type="submission" date="2017-04" db="EMBL/GenBank/DDBJ databases">
        <authorList>
            <person name="Afonso C.L."/>
            <person name="Miller P.J."/>
            <person name="Scott M.A."/>
            <person name="Spackman E."/>
            <person name="Goraichik I."/>
            <person name="Dimitrov K.M."/>
            <person name="Suarez D.L."/>
            <person name="Swayne D.E."/>
        </authorList>
    </citation>
    <scope>NUCLEOTIDE SEQUENCE [LARGE SCALE GENOMIC DNA]</scope>
    <source>
        <strain evidence="2 3">DSM 26133</strain>
    </source>
</reference>
<dbReference type="FunFam" id="3.40.33.10:FF:000004">
    <property type="entry name" value="CAP, cysteine-rich secretory protein, antigen 5"/>
    <property type="match status" value="1"/>
</dbReference>
<dbReference type="InterPro" id="IPR014044">
    <property type="entry name" value="CAP_dom"/>
</dbReference>
<dbReference type="EMBL" id="FWYF01000001">
    <property type="protein sequence ID" value="SMD32078.1"/>
    <property type="molecule type" value="Genomic_DNA"/>
</dbReference>
<sequence>MKNTLLVFLFSCLLFSCGSDDDNPNNDSSNVLEDAVIHEILDTHNSYRSDVGIANISWSEDVAVSAQAWAEELASNCEFKHSGGDYGENIWAGTEGAFTPTDVVTSWASEIADYDYETNTCAAGKDCGHYTQIVWENTTKVGCGVATCDGLDIWVCQYDPPGNFIGEKPY</sequence>
<dbReference type="RefSeq" id="WP_084370762.1">
    <property type="nucleotide sequence ID" value="NZ_FWYF01000001.1"/>
</dbReference>
<name>A0A1W2G6U8_REIFA</name>
<dbReference type="Proteomes" id="UP000192472">
    <property type="component" value="Unassembled WGS sequence"/>
</dbReference>
<evidence type="ECO:0000259" key="1">
    <source>
        <dbReference type="SMART" id="SM00198"/>
    </source>
</evidence>
<dbReference type="PROSITE" id="PS01009">
    <property type="entry name" value="CRISP_1"/>
    <property type="match status" value="1"/>
</dbReference>
<dbReference type="Gene3D" id="3.40.33.10">
    <property type="entry name" value="CAP"/>
    <property type="match status" value="1"/>
</dbReference>
<feature type="domain" description="SCP" evidence="1">
    <location>
        <begin position="35"/>
        <end position="166"/>
    </location>
</feature>